<feature type="transmembrane region" description="Helical" evidence="14">
    <location>
        <begin position="6"/>
        <end position="27"/>
    </location>
</feature>
<protein>
    <submittedName>
        <fullName evidence="16">Glutamate receptor 2.7</fullName>
    </submittedName>
</protein>
<organism evidence="16 17">
    <name type="scientific">Ananas comosus</name>
    <name type="common">Pineapple</name>
    <name type="synonym">Ananas ananas</name>
    <dbReference type="NCBI Taxonomy" id="4615"/>
    <lineage>
        <taxon>Eukaryota</taxon>
        <taxon>Viridiplantae</taxon>
        <taxon>Streptophyta</taxon>
        <taxon>Embryophyta</taxon>
        <taxon>Tracheophyta</taxon>
        <taxon>Spermatophyta</taxon>
        <taxon>Magnoliopsida</taxon>
        <taxon>Liliopsida</taxon>
        <taxon>Poales</taxon>
        <taxon>Bromeliaceae</taxon>
        <taxon>Bromelioideae</taxon>
        <taxon>Ananas</taxon>
    </lineage>
</organism>
<evidence type="ECO:0000259" key="15">
    <source>
        <dbReference type="SMART" id="SM00079"/>
    </source>
</evidence>
<evidence type="ECO:0000256" key="2">
    <source>
        <dbReference type="ARBA" id="ARBA00011095"/>
    </source>
</evidence>
<evidence type="ECO:0000256" key="10">
    <source>
        <dbReference type="ARBA" id="ARBA00023286"/>
    </source>
</evidence>
<comment type="subunit">
    <text evidence="2">May form heteromers.</text>
</comment>
<keyword evidence="10" id="KW-1071">Ligand-gated ion channel</keyword>
<dbReference type="InterPro" id="IPR001828">
    <property type="entry name" value="ANF_lig-bd_rcpt"/>
</dbReference>
<evidence type="ECO:0000256" key="11">
    <source>
        <dbReference type="ARBA" id="ARBA00023303"/>
    </source>
</evidence>
<keyword evidence="3" id="KW-0813">Transport</keyword>
<evidence type="ECO:0000256" key="9">
    <source>
        <dbReference type="ARBA" id="ARBA00023180"/>
    </source>
</evidence>
<evidence type="ECO:0000256" key="5">
    <source>
        <dbReference type="ARBA" id="ARBA00022989"/>
    </source>
</evidence>
<dbReference type="SUPFAM" id="SSF53822">
    <property type="entry name" value="Periplasmic binding protein-like I"/>
    <property type="match status" value="2"/>
</dbReference>
<keyword evidence="7 14" id="KW-0472">Membrane</keyword>
<proteinExistence type="predicted"/>
<evidence type="ECO:0000256" key="1">
    <source>
        <dbReference type="ARBA" id="ARBA00004141"/>
    </source>
</evidence>
<evidence type="ECO:0000256" key="4">
    <source>
        <dbReference type="ARBA" id="ARBA00022692"/>
    </source>
</evidence>
<keyword evidence="6" id="KW-0406">Ion transport</keyword>
<reference evidence="16 17" key="1">
    <citation type="journal article" date="2016" name="DNA Res.">
        <title>The draft genome of MD-2 pineapple using hybrid error correction of long reads.</title>
        <authorList>
            <person name="Redwan R.M."/>
            <person name="Saidin A."/>
            <person name="Kumar S.V."/>
        </authorList>
    </citation>
    <scope>NUCLEOTIDE SEQUENCE [LARGE SCALE GENOMIC DNA]</scope>
    <source>
        <strain evidence="17">cv. MD2</strain>
        <tissue evidence="16">Leaf</tissue>
    </source>
</reference>
<keyword evidence="11" id="KW-0407">Ion channel</keyword>
<dbReference type="FunFam" id="3.40.50.2300:FF:000195">
    <property type="entry name" value="Glutamate receptor"/>
    <property type="match status" value="1"/>
</dbReference>
<evidence type="ECO:0000256" key="8">
    <source>
        <dbReference type="ARBA" id="ARBA00023170"/>
    </source>
</evidence>
<dbReference type="STRING" id="4615.A0A199UXN9"/>
<dbReference type="Gene3D" id="3.40.50.2300">
    <property type="match status" value="4"/>
</dbReference>
<comment type="subcellular location">
    <subcellularLocation>
        <location evidence="1">Membrane</location>
        <topology evidence="1">Multi-pass membrane protein</topology>
    </subcellularLocation>
</comment>
<dbReference type="Pfam" id="PF10613">
    <property type="entry name" value="Lig_chan-Glu_bd"/>
    <property type="match status" value="1"/>
</dbReference>
<feature type="region of interest" description="Disordered" evidence="13">
    <location>
        <begin position="913"/>
        <end position="944"/>
    </location>
</feature>
<dbReference type="FunFam" id="1.10.287.70:FF:000163">
    <property type="entry name" value="Glutamate receptor"/>
    <property type="match status" value="1"/>
</dbReference>
<comment type="function">
    <text evidence="12">Glutamate-gated receptor that probably acts as a non-selective cation channel. May be involved in light-signal transduction and calcium homeostasis via the regulation of calcium influx into cells.</text>
</comment>
<name>A0A199UXN9_ANACO</name>
<dbReference type="FunFam" id="3.40.190.10:FF:000150">
    <property type="entry name" value="Glutamate receptor 2.7"/>
    <property type="match status" value="1"/>
</dbReference>
<dbReference type="SUPFAM" id="SSF53850">
    <property type="entry name" value="Periplasmic binding protein-like II"/>
    <property type="match status" value="2"/>
</dbReference>
<dbReference type="FunFam" id="3.40.50.2300:FF:000169">
    <property type="entry name" value="Glutamate receptor"/>
    <property type="match status" value="1"/>
</dbReference>
<feature type="compositionally biased region" description="Low complexity" evidence="13">
    <location>
        <begin position="917"/>
        <end position="941"/>
    </location>
</feature>
<evidence type="ECO:0000256" key="7">
    <source>
        <dbReference type="ARBA" id="ARBA00023136"/>
    </source>
</evidence>
<keyword evidence="8 16" id="KW-0675">Receptor</keyword>
<evidence type="ECO:0000313" key="16">
    <source>
        <dbReference type="EMBL" id="OAY69400.1"/>
    </source>
</evidence>
<sequence>MESANYGVLLFSSSFFLLILLLLGFWAPDVAEAQNATSAVPVPVGVILDLSSASAKMCRTSISLSIDDLYRTNPNYDTRVVLHFRDSQENAVGAASAAVDLLKNAQVQAIIGPWTSTESAFVAYVGDRTHVPIVSFSATSPSLSPARTPFFVRATANDSFQAAPIAAFLRAFSWREAVPIYEDSDYGAGLLPSLIDAFSLINARIPYRAVLPPAASNHRIDTELYKLMSMQTRVFVVHTPPALGARLFLRALAVGMMSGGYVWVVTDGIADVLETLDPAAIAAMQGVVGFRPFVNESAHFVSRFKSRLRREYPDVGAAGPTVLQLRAYDAARAIATAVQNSKVYNSTDLGRLGVSQAGPALLAAILNTTFDSLAGKFRLVDGQLQVSAYEIVNVVGRSTHTVGYWTPRSGITRSPNSSAVNVNDDNGLGELRTIVWPGDPKAVPVGWVVPTNGAAMQIAVPVKPGFKEFVDVVVDPATNRTSITGFCIDVFDAVMKKLPYDVAYEYVPFNPSAVSYDNLVDVVYNKKFSAAVGDITIVANRSEYVDFTLPYTESGVSMIVAVQEYRGGNMWIFLKPLTAGLWLSSIAFFCFTGFVVWAIEHRGNPEFRGTPSQQLGITFYFAFSTLVYAHREKLESNLSRFVVIIWVFVVLILTSSYTASLTSMLTVQQLQPAVTDIAELLQNGDRIGYQDGSFVFGLLTHQLGFDKNRLINYSTVEEYANALSPGAPANQRVAAIIDEIPYLNLFLSKYRANYMMAGSTVYKTDGFGFVFPRGSPLVPDISRAILNVTEGSEMTEIERKWFGDPTTCPSSSNSFSSSSLDFRSFGGLFLITGTVSTLMFLLFLATFVYNEWDQLKASAYENSFWNKLLAWFKHFDRKESTPPTFKTYVDDPAASDKEANQEARAREAAAIRDLDGSQSPESLSFSSQRPSTTEPSSPCSSRLPDETSVEMVGLISTMNRTLTLCTLSLFMFLSLSLAQETNKNATVAFNVGVVLDSNTLVGKMGRTSIAMAIEDFYSIHENYTTRLVIHTKDSDSDDVQAASAALDMLENQKVQAIVGPQKSSQAVFISDLGNKTQVPIISFTATSPSLSSLHTPYFIRTTLNDSAQVNSIASIIKAFGWREVVLIYEDTDYGRGIIPYLIDALQGINTCVPYRSVIPLSATNDEIMEELYKLMSMQTRVFIVHMSFSIGSLLLSKIKEAGMMSKAYAWIITDGLTNIVDSLNPSIVSSMQGALGVKAYVPTSRDIDNFAQRWKRRFQQDNPDDQQVELSIFATQAYDTIWALTMAAETIGTTNLSFERPKVSKNSTYLETLGVSINGPKLLKTILNSKFRGLSGDFNLIDGQLQYSTFQVINVVGRGSREIGFWTAEHGLSRQLTRGNNKTYSALMSDLNPVIWPGESTEVPKGWEIPVSGKKLRIGVRNSGYPEFMKVEIDPTTKRTTVGGYSIDVFEAAMRRLPYAIPHEYIPFNSGTYNDFVYQVYLQKFDAVVGDITIRYNRSAYVDFTVPYTESGVAMIVRVKDDINKNAWIFVKPFTIDLWLGSLAFLLYTGFVIWVMEHRINCDFRGEKVEYFLSKIVVIIWVAAVLILKSSYTASLSSMLTVQKLQPTVTSVHDLLENGDYVGYYNGSYVEGLLEQLNFDKSKIRAYDTSDDFAEALSKGSKNGGVEAIVHEIPYIKLFLAQHCTGYTMVGPIYKTEGFGFVSSIVPLPSYAFPKGSPLIPDISREILNITEGDTIIQIEKKWIGDQNSCLNEGSVVRSNSLSFRSFWGLFLVTGVASTCFLLIFLIIFFCKNWHEMTSINRNKSFWQQLISWLRYYDKSDLNSNNNGRGMLHNPNGRNHVDCTNIEVMPYNHNVKDESSISENSNSNLPHPEEFSIELTNASSEDQSVSIIIGPVTALSRERFIAERHAKGKEPPYRKVVSE</sequence>
<dbReference type="PANTHER" id="PTHR34836:SF1">
    <property type="entry name" value="OS09G0428600 PROTEIN"/>
    <property type="match status" value="1"/>
</dbReference>
<evidence type="ECO:0000256" key="13">
    <source>
        <dbReference type="SAM" id="MobiDB-lite"/>
    </source>
</evidence>
<feature type="transmembrane region" description="Helical" evidence="14">
    <location>
        <begin position="579"/>
        <end position="599"/>
    </location>
</feature>
<dbReference type="InterPro" id="IPR001320">
    <property type="entry name" value="Iontro_rcpt_C"/>
</dbReference>
<gene>
    <name evidence="16" type="ORF">ACMD2_00937</name>
</gene>
<dbReference type="Pfam" id="PF00060">
    <property type="entry name" value="Lig_chan"/>
    <property type="match status" value="2"/>
</dbReference>
<dbReference type="CDD" id="cd13686">
    <property type="entry name" value="GluR_Plant"/>
    <property type="match status" value="2"/>
</dbReference>
<dbReference type="InterPro" id="IPR028082">
    <property type="entry name" value="Peripla_BP_I"/>
</dbReference>
<dbReference type="GO" id="GO:0016020">
    <property type="term" value="C:membrane"/>
    <property type="evidence" value="ECO:0007669"/>
    <property type="project" value="UniProtKB-SubCell"/>
</dbReference>
<feature type="transmembrane region" description="Helical" evidence="14">
    <location>
        <begin position="1767"/>
        <end position="1791"/>
    </location>
</feature>
<feature type="domain" description="Ionotropic glutamate receptor C-terminal" evidence="15">
    <location>
        <begin position="1415"/>
        <end position="1746"/>
    </location>
</feature>
<dbReference type="SMR" id="A0A199UXN9"/>
<dbReference type="InterPro" id="IPR044440">
    <property type="entry name" value="GABAb_receptor_plant_PBP1"/>
</dbReference>
<dbReference type="GO" id="GO:0015276">
    <property type="term" value="F:ligand-gated monoatomic ion channel activity"/>
    <property type="evidence" value="ECO:0007669"/>
    <property type="project" value="InterPro"/>
</dbReference>
<keyword evidence="5 14" id="KW-1133">Transmembrane helix</keyword>
<dbReference type="Gene3D" id="3.40.190.10">
    <property type="entry name" value="Periplasmic binding protein-like II"/>
    <property type="match status" value="4"/>
</dbReference>
<dbReference type="FunFam" id="3.40.50.2300:FF:000188">
    <property type="entry name" value="Glutamate receptor"/>
    <property type="match status" value="1"/>
</dbReference>
<dbReference type="SMART" id="SM00079">
    <property type="entry name" value="PBPe"/>
    <property type="match status" value="2"/>
</dbReference>
<feature type="transmembrane region" description="Helical" evidence="14">
    <location>
        <begin position="1538"/>
        <end position="1557"/>
    </location>
</feature>
<dbReference type="CDD" id="cd19990">
    <property type="entry name" value="PBP1_GABAb_receptor_plant"/>
    <property type="match status" value="2"/>
</dbReference>
<dbReference type="Pfam" id="PF01094">
    <property type="entry name" value="ANF_receptor"/>
    <property type="match status" value="2"/>
</dbReference>
<dbReference type="InterPro" id="IPR015683">
    <property type="entry name" value="Ionotropic_Glu_rcpt"/>
</dbReference>
<dbReference type="EMBL" id="LSRQ01004444">
    <property type="protein sequence ID" value="OAY69400.1"/>
    <property type="molecule type" value="Genomic_DNA"/>
</dbReference>
<dbReference type="FunFam" id="3.40.190.10:FF:000103">
    <property type="entry name" value="Glutamate receptor"/>
    <property type="match status" value="1"/>
</dbReference>
<dbReference type="Gene3D" id="1.10.287.70">
    <property type="match status" value="1"/>
</dbReference>
<feature type="transmembrane region" description="Helical" evidence="14">
    <location>
        <begin position="825"/>
        <end position="849"/>
    </location>
</feature>
<keyword evidence="9" id="KW-0325">Glycoprotein</keyword>
<feature type="transmembrane region" description="Helical" evidence="14">
    <location>
        <begin position="641"/>
        <end position="659"/>
    </location>
</feature>
<feature type="transmembrane region" description="Helical" evidence="14">
    <location>
        <begin position="1569"/>
        <end position="1588"/>
    </location>
</feature>
<dbReference type="FunFam" id="3.40.190.10:FF:000195">
    <property type="entry name" value="Glutamate receptor 2.7"/>
    <property type="match status" value="1"/>
</dbReference>
<evidence type="ECO:0000256" key="6">
    <source>
        <dbReference type="ARBA" id="ARBA00023065"/>
    </source>
</evidence>
<evidence type="ECO:0000256" key="3">
    <source>
        <dbReference type="ARBA" id="ARBA00022448"/>
    </source>
</evidence>
<dbReference type="PANTHER" id="PTHR34836">
    <property type="entry name" value="OS06G0188250 PROTEIN"/>
    <property type="match status" value="1"/>
</dbReference>
<accession>A0A199UXN9</accession>
<evidence type="ECO:0000256" key="14">
    <source>
        <dbReference type="SAM" id="Phobius"/>
    </source>
</evidence>
<feature type="domain" description="Ionotropic glutamate receptor C-terminal" evidence="15">
    <location>
        <begin position="457"/>
        <end position="804"/>
    </location>
</feature>
<feature type="transmembrane region" description="Helical" evidence="14">
    <location>
        <begin position="611"/>
        <end position="629"/>
    </location>
</feature>
<keyword evidence="4 14" id="KW-0812">Transmembrane</keyword>
<evidence type="ECO:0000256" key="12">
    <source>
        <dbReference type="ARBA" id="ARBA00049638"/>
    </source>
</evidence>
<comment type="caution">
    <text evidence="16">The sequence shown here is derived from an EMBL/GenBank/DDBJ whole genome shotgun (WGS) entry which is preliminary data.</text>
</comment>
<dbReference type="Proteomes" id="UP000092600">
    <property type="component" value="Unassembled WGS sequence"/>
</dbReference>
<evidence type="ECO:0000313" key="17">
    <source>
        <dbReference type="Proteomes" id="UP000092600"/>
    </source>
</evidence>
<dbReference type="InterPro" id="IPR019594">
    <property type="entry name" value="Glu/Gly-bd"/>
</dbReference>
<dbReference type="FunFam" id="3.40.50.2300:FF:000398">
    <property type="entry name" value="Glutamate receptor"/>
    <property type="match status" value="1"/>
</dbReference>